<accession>A0AAN7QMY4</accession>
<evidence type="ECO:0000313" key="2">
    <source>
        <dbReference type="EMBL" id="KAK4772006.1"/>
    </source>
</evidence>
<dbReference type="EMBL" id="JAXQNO010000020">
    <property type="protein sequence ID" value="KAK4772006.1"/>
    <property type="molecule type" value="Genomic_DNA"/>
</dbReference>
<reference evidence="2 3" key="1">
    <citation type="journal article" date="2023" name="Hortic Res">
        <title>Pangenome of water caltrop reveals structural variations and asymmetric subgenome divergence after allopolyploidization.</title>
        <authorList>
            <person name="Zhang X."/>
            <person name="Chen Y."/>
            <person name="Wang L."/>
            <person name="Yuan Y."/>
            <person name="Fang M."/>
            <person name="Shi L."/>
            <person name="Lu R."/>
            <person name="Comes H.P."/>
            <person name="Ma Y."/>
            <person name="Chen Y."/>
            <person name="Huang G."/>
            <person name="Zhou Y."/>
            <person name="Zheng Z."/>
            <person name="Qiu Y."/>
        </authorList>
    </citation>
    <scope>NUCLEOTIDE SEQUENCE [LARGE SCALE GENOMIC DNA]</scope>
    <source>
        <strain evidence="2">F231</strain>
    </source>
</reference>
<name>A0AAN7QMY4_TRANT</name>
<evidence type="ECO:0000313" key="3">
    <source>
        <dbReference type="Proteomes" id="UP001346149"/>
    </source>
</evidence>
<organism evidence="2 3">
    <name type="scientific">Trapa natans</name>
    <name type="common">Water chestnut</name>
    <dbReference type="NCBI Taxonomy" id="22666"/>
    <lineage>
        <taxon>Eukaryota</taxon>
        <taxon>Viridiplantae</taxon>
        <taxon>Streptophyta</taxon>
        <taxon>Embryophyta</taxon>
        <taxon>Tracheophyta</taxon>
        <taxon>Spermatophyta</taxon>
        <taxon>Magnoliopsida</taxon>
        <taxon>eudicotyledons</taxon>
        <taxon>Gunneridae</taxon>
        <taxon>Pentapetalae</taxon>
        <taxon>rosids</taxon>
        <taxon>malvids</taxon>
        <taxon>Myrtales</taxon>
        <taxon>Lythraceae</taxon>
        <taxon>Trapa</taxon>
    </lineage>
</organism>
<gene>
    <name evidence="2" type="ORF">SAY86_013781</name>
</gene>
<keyword evidence="3" id="KW-1185">Reference proteome</keyword>
<dbReference type="AlphaFoldDB" id="A0AAN7QMY4"/>
<feature type="region of interest" description="Disordered" evidence="1">
    <location>
        <begin position="19"/>
        <end position="43"/>
    </location>
</feature>
<sequence length="68" mass="7546">MAISLIFFLDASLTDKRQGLGQVPRGKGSSIESGGEHLKRRRRREVHGGLEHWFARVSLRPTSPTSSS</sequence>
<evidence type="ECO:0000256" key="1">
    <source>
        <dbReference type="SAM" id="MobiDB-lite"/>
    </source>
</evidence>
<proteinExistence type="predicted"/>
<comment type="caution">
    <text evidence="2">The sequence shown here is derived from an EMBL/GenBank/DDBJ whole genome shotgun (WGS) entry which is preliminary data.</text>
</comment>
<protein>
    <submittedName>
        <fullName evidence="2">Uncharacterized protein</fullName>
    </submittedName>
</protein>
<dbReference type="Proteomes" id="UP001346149">
    <property type="component" value="Unassembled WGS sequence"/>
</dbReference>